<dbReference type="Pfam" id="PF11396">
    <property type="entry name" value="PepSY_like"/>
    <property type="match status" value="1"/>
</dbReference>
<feature type="signal peptide" evidence="1">
    <location>
        <begin position="1"/>
        <end position="26"/>
    </location>
</feature>
<dbReference type="AlphaFoldDB" id="A0A444HC86"/>
<dbReference type="RefSeq" id="WP_128389459.1">
    <property type="nucleotide sequence ID" value="NZ_SBII01000004.1"/>
</dbReference>
<evidence type="ECO:0000313" key="4">
    <source>
        <dbReference type="Proteomes" id="UP000287527"/>
    </source>
</evidence>
<accession>A0A444HC86</accession>
<evidence type="ECO:0000256" key="1">
    <source>
        <dbReference type="SAM" id="SignalP"/>
    </source>
</evidence>
<sequence length="151" mass="16614">MQIKKKSGLFTAILAVALSLNLSANAQDKVVPASELPAPAHAFIKQHFKGQTIDVVRKDKGLISTDYDVRLSNGIEVEFDDKGNWEEVDGNHIAVPATIIPKTIAAYTASNYKGQAIVKIDKKRSGDYKIELANDIELVFDKTGKFLRIDD</sequence>
<feature type="chain" id="PRO_5019135959" description="Putative beta-lactamase-inhibitor-like PepSY-like domain-containing protein" evidence="1">
    <location>
        <begin position="27"/>
        <end position="151"/>
    </location>
</feature>
<dbReference type="SUPFAM" id="SSF160574">
    <property type="entry name" value="BT0923-like"/>
    <property type="match status" value="1"/>
</dbReference>
<keyword evidence="4" id="KW-1185">Reference proteome</keyword>
<proteinExistence type="predicted"/>
<dbReference type="Gene3D" id="3.40.1420.30">
    <property type="match status" value="1"/>
</dbReference>
<dbReference type="InterPro" id="IPR021533">
    <property type="entry name" value="PepSY-like"/>
</dbReference>
<name>A0A444HC86_9FLAO</name>
<comment type="caution">
    <text evidence="3">The sequence shown here is derived from an EMBL/GenBank/DDBJ whole genome shotgun (WGS) entry which is preliminary data.</text>
</comment>
<keyword evidence="1" id="KW-0732">Signal</keyword>
<protein>
    <recommendedName>
        <fullName evidence="2">Putative beta-lactamase-inhibitor-like PepSY-like domain-containing protein</fullName>
    </recommendedName>
</protein>
<gene>
    <name evidence="3" type="ORF">EPI11_08120</name>
</gene>
<dbReference type="EMBL" id="SBII01000004">
    <property type="protein sequence ID" value="RWX00977.1"/>
    <property type="molecule type" value="Genomic_DNA"/>
</dbReference>
<reference evidence="3 4" key="1">
    <citation type="submission" date="2019-01" db="EMBL/GenBank/DDBJ databases">
        <title>Flavobacterium sp. nov.,isolated from freshwater.</title>
        <authorList>
            <person name="Zhang R."/>
            <person name="Du Z.-J."/>
        </authorList>
    </citation>
    <scope>NUCLEOTIDE SEQUENCE [LARGE SCALE GENOMIC DNA]</scope>
    <source>
        <strain evidence="3 4">1E403</strain>
    </source>
</reference>
<dbReference type="Proteomes" id="UP000287527">
    <property type="component" value="Unassembled WGS sequence"/>
</dbReference>
<feature type="domain" description="Putative beta-lactamase-inhibitor-like PepSY-like" evidence="2">
    <location>
        <begin position="66"/>
        <end position="147"/>
    </location>
</feature>
<organism evidence="3 4">
    <name type="scientific">Flavobacterium cerinum</name>
    <dbReference type="NCBI Taxonomy" id="2502784"/>
    <lineage>
        <taxon>Bacteria</taxon>
        <taxon>Pseudomonadati</taxon>
        <taxon>Bacteroidota</taxon>
        <taxon>Flavobacteriia</taxon>
        <taxon>Flavobacteriales</taxon>
        <taxon>Flavobacteriaceae</taxon>
        <taxon>Flavobacterium</taxon>
    </lineage>
</organism>
<evidence type="ECO:0000313" key="3">
    <source>
        <dbReference type="EMBL" id="RWX00977.1"/>
    </source>
</evidence>
<evidence type="ECO:0000259" key="2">
    <source>
        <dbReference type="Pfam" id="PF11396"/>
    </source>
</evidence>
<dbReference type="OrthoDB" id="710080at2"/>